<organism evidence="5 6">
    <name type="scientific">Scyliorhinus torazame</name>
    <name type="common">Cloudy catshark</name>
    <name type="synonym">Catulus torazame</name>
    <dbReference type="NCBI Taxonomy" id="75743"/>
    <lineage>
        <taxon>Eukaryota</taxon>
        <taxon>Metazoa</taxon>
        <taxon>Chordata</taxon>
        <taxon>Craniata</taxon>
        <taxon>Vertebrata</taxon>
        <taxon>Chondrichthyes</taxon>
        <taxon>Elasmobranchii</taxon>
        <taxon>Galeomorphii</taxon>
        <taxon>Galeoidea</taxon>
        <taxon>Carcharhiniformes</taxon>
        <taxon>Scyliorhinidae</taxon>
        <taxon>Scyliorhinus</taxon>
    </lineage>
</organism>
<gene>
    <name evidence="5" type="ORF">scyTo_0020193</name>
</gene>
<evidence type="ECO:0000256" key="3">
    <source>
        <dbReference type="ARBA" id="ARBA00023002"/>
    </source>
</evidence>
<evidence type="ECO:0000259" key="4">
    <source>
        <dbReference type="PROSITE" id="PS51393"/>
    </source>
</evidence>
<dbReference type="OMA" id="KELEYKF"/>
<name>A0A401Q1K4_SCYTO</name>
<dbReference type="InterPro" id="IPR000907">
    <property type="entry name" value="LipOase"/>
</dbReference>
<feature type="non-terminal residue" evidence="5">
    <location>
        <position position="1"/>
    </location>
</feature>
<dbReference type="Proteomes" id="UP000288216">
    <property type="component" value="Unassembled WGS sequence"/>
</dbReference>
<accession>A0A401Q1K4</accession>
<dbReference type="GO" id="GO:0016702">
    <property type="term" value="F:oxidoreductase activity, acting on single donors with incorporation of molecular oxygen, incorporation of two atoms of oxygen"/>
    <property type="evidence" value="ECO:0007669"/>
    <property type="project" value="InterPro"/>
</dbReference>
<dbReference type="STRING" id="75743.A0A401Q1K4"/>
<dbReference type="OrthoDB" id="407298at2759"/>
<dbReference type="SUPFAM" id="SSF48484">
    <property type="entry name" value="Lipoxigenase"/>
    <property type="match status" value="1"/>
</dbReference>
<dbReference type="PRINTS" id="PR00087">
    <property type="entry name" value="LIPOXYGENASE"/>
</dbReference>
<keyword evidence="1" id="KW-0479">Metal-binding</keyword>
<dbReference type="Gene3D" id="3.10.450.60">
    <property type="match status" value="1"/>
</dbReference>
<dbReference type="GO" id="GO:0034440">
    <property type="term" value="P:lipid oxidation"/>
    <property type="evidence" value="ECO:0007669"/>
    <property type="project" value="InterPro"/>
</dbReference>
<evidence type="ECO:0000313" key="6">
    <source>
        <dbReference type="Proteomes" id="UP000288216"/>
    </source>
</evidence>
<dbReference type="PROSITE" id="PS51393">
    <property type="entry name" value="LIPOXYGENASE_3"/>
    <property type="match status" value="1"/>
</dbReference>
<dbReference type="PANTHER" id="PTHR11771">
    <property type="entry name" value="LIPOXYGENASE"/>
    <property type="match status" value="1"/>
</dbReference>
<proteinExistence type="predicted"/>
<evidence type="ECO:0000256" key="2">
    <source>
        <dbReference type="ARBA" id="ARBA00022964"/>
    </source>
</evidence>
<dbReference type="AlphaFoldDB" id="A0A401Q1K4"/>
<dbReference type="InterPro" id="IPR013819">
    <property type="entry name" value="LipOase_C"/>
</dbReference>
<keyword evidence="2" id="KW-0223">Dioxygenase</keyword>
<dbReference type="Pfam" id="PF00305">
    <property type="entry name" value="Lipoxygenase"/>
    <property type="match status" value="1"/>
</dbReference>
<protein>
    <recommendedName>
        <fullName evidence="4">Lipoxygenase domain-containing protein</fullName>
    </recommendedName>
</protein>
<dbReference type="EMBL" id="BFAA01015970">
    <property type="protein sequence ID" value="GCB79287.1"/>
    <property type="molecule type" value="Genomic_DNA"/>
</dbReference>
<keyword evidence="6" id="KW-1185">Reference proteome</keyword>
<evidence type="ECO:0000313" key="5">
    <source>
        <dbReference type="EMBL" id="GCB79287.1"/>
    </source>
</evidence>
<dbReference type="Gene3D" id="1.20.245.10">
    <property type="entry name" value="Lipoxygenase-1, Domain 5"/>
    <property type="match status" value="2"/>
</dbReference>
<keyword evidence="3" id="KW-0560">Oxidoreductase</keyword>
<sequence length="331" mass="38547">KRFCDDLLPKFQSHRQDELQAEQKLCRWKNELPNLPKGIDAQSVDDLPMDLKFSCVKELDFYVSGSESLTELTLKELEYKFEHTWNKIEDFDHIFWNVKNPTAVFLKEHWKEDWVFGYQFLNGFNPVLIEKCKEIPKNFPVTDTMVKESLGSSTLKQEIQNGDLYLVNYQIFDGIPANLKQSAEDNPIFLPSDGELDWLLAKMWVRSLDFQHFELVSHLLRTHLIAETFIVATLRHLPAVHPVYKLLVSHITYTIYINTIGRSKLIGSKGYTSQTFGVKEDNNQFLSCKAFLALTYRSLCLPDDLEDRGVTDLKGYYYKDDGLSIWFAIHE</sequence>
<dbReference type="GO" id="GO:0046872">
    <property type="term" value="F:metal ion binding"/>
    <property type="evidence" value="ECO:0007669"/>
    <property type="project" value="UniProtKB-KW"/>
</dbReference>
<reference evidence="5 6" key="1">
    <citation type="journal article" date="2018" name="Nat. Ecol. Evol.">
        <title>Shark genomes provide insights into elasmobranch evolution and the origin of vertebrates.</title>
        <authorList>
            <person name="Hara Y"/>
            <person name="Yamaguchi K"/>
            <person name="Onimaru K"/>
            <person name="Kadota M"/>
            <person name="Koyanagi M"/>
            <person name="Keeley SD"/>
            <person name="Tatsumi K"/>
            <person name="Tanaka K"/>
            <person name="Motone F"/>
            <person name="Kageyama Y"/>
            <person name="Nozu R"/>
            <person name="Adachi N"/>
            <person name="Nishimura O"/>
            <person name="Nakagawa R"/>
            <person name="Tanegashima C"/>
            <person name="Kiyatake I"/>
            <person name="Matsumoto R"/>
            <person name="Murakumo K"/>
            <person name="Nishida K"/>
            <person name="Terakita A"/>
            <person name="Kuratani S"/>
            <person name="Sato K"/>
            <person name="Hyodo S Kuraku.S."/>
        </authorList>
    </citation>
    <scope>NUCLEOTIDE SEQUENCE [LARGE SCALE GENOMIC DNA]</scope>
</reference>
<feature type="domain" description="Lipoxygenase" evidence="4">
    <location>
        <begin position="1"/>
        <end position="331"/>
    </location>
</feature>
<evidence type="ECO:0000256" key="1">
    <source>
        <dbReference type="ARBA" id="ARBA00022723"/>
    </source>
</evidence>
<dbReference type="InterPro" id="IPR036226">
    <property type="entry name" value="LipOase_C_sf"/>
</dbReference>
<comment type="caution">
    <text evidence="5">The sequence shown here is derived from an EMBL/GenBank/DDBJ whole genome shotgun (WGS) entry which is preliminary data.</text>
</comment>